<accession>A0A6J5LZL3</accession>
<sequence length="35" mass="4303">MFAYQHPSNGDNFNEWRTDGDWWFDALFERDAYSI</sequence>
<gene>
    <name evidence="1" type="ORF">UFOVP337_47</name>
</gene>
<dbReference type="EMBL" id="LR796354">
    <property type="protein sequence ID" value="CAB4139471.1"/>
    <property type="molecule type" value="Genomic_DNA"/>
</dbReference>
<proteinExistence type="predicted"/>
<reference evidence="1" key="1">
    <citation type="submission" date="2020-04" db="EMBL/GenBank/DDBJ databases">
        <authorList>
            <person name="Chiriac C."/>
            <person name="Salcher M."/>
            <person name="Ghai R."/>
            <person name="Kavagutti S V."/>
        </authorList>
    </citation>
    <scope>NUCLEOTIDE SEQUENCE</scope>
</reference>
<evidence type="ECO:0000313" key="1">
    <source>
        <dbReference type="EMBL" id="CAB4139471.1"/>
    </source>
</evidence>
<organism evidence="1">
    <name type="scientific">uncultured Caudovirales phage</name>
    <dbReference type="NCBI Taxonomy" id="2100421"/>
    <lineage>
        <taxon>Viruses</taxon>
        <taxon>Duplodnaviria</taxon>
        <taxon>Heunggongvirae</taxon>
        <taxon>Uroviricota</taxon>
        <taxon>Caudoviricetes</taxon>
        <taxon>Peduoviridae</taxon>
        <taxon>Maltschvirus</taxon>
        <taxon>Maltschvirus maltsch</taxon>
    </lineage>
</organism>
<protein>
    <submittedName>
        <fullName evidence="1">Uncharacterized protein</fullName>
    </submittedName>
</protein>
<name>A0A6J5LZL3_9CAUD</name>